<dbReference type="SUPFAM" id="SSF51735">
    <property type="entry name" value="NAD(P)-binding Rossmann-fold domains"/>
    <property type="match status" value="1"/>
</dbReference>
<reference evidence="1 2" key="1">
    <citation type="submission" date="2023-07" db="EMBL/GenBank/DDBJ databases">
        <title>Genomic Encyclopedia of Type Strains, Phase IV (KMG-IV): sequencing the most valuable type-strain genomes for metagenomic binning, comparative biology and taxonomic classification.</title>
        <authorList>
            <person name="Goeker M."/>
        </authorList>
    </citation>
    <scope>NUCLEOTIDE SEQUENCE [LARGE SCALE GENOMIC DNA]</scope>
    <source>
        <strain evidence="1 2">DSM 9768</strain>
    </source>
</reference>
<accession>A0ABT9ZYB1</accession>
<dbReference type="EMBL" id="JAUSUG010000013">
    <property type="protein sequence ID" value="MDQ0255950.1"/>
    <property type="molecule type" value="Genomic_DNA"/>
</dbReference>
<proteinExistence type="predicted"/>
<sequence>MYFIDLFIFYIFASSNHVTDYYEVEGKSLLGREINVNDYPYMKSVYGLLKLASEQAGFLFTQHRSMSCINLRIGSVPPEEETIAIKKHPRLKKTLLTDKDVIGLFTAAIESNITYGTYYGVSDNEEKPWDTTNVLEELKYKSVSNVDDILQEQIETTNFSE</sequence>
<dbReference type="Gene3D" id="3.40.50.720">
    <property type="entry name" value="NAD(P)-binding Rossmann-like Domain"/>
    <property type="match status" value="1"/>
</dbReference>
<dbReference type="Proteomes" id="UP001230005">
    <property type="component" value="Unassembled WGS sequence"/>
</dbReference>
<organism evidence="1 2">
    <name type="scientific">Evansella vedderi</name>
    <dbReference type="NCBI Taxonomy" id="38282"/>
    <lineage>
        <taxon>Bacteria</taxon>
        <taxon>Bacillati</taxon>
        <taxon>Bacillota</taxon>
        <taxon>Bacilli</taxon>
        <taxon>Bacillales</taxon>
        <taxon>Bacillaceae</taxon>
        <taxon>Evansella</taxon>
    </lineage>
</organism>
<evidence type="ECO:0000313" key="2">
    <source>
        <dbReference type="Proteomes" id="UP001230005"/>
    </source>
</evidence>
<keyword evidence="2" id="KW-1185">Reference proteome</keyword>
<dbReference type="InterPro" id="IPR036291">
    <property type="entry name" value="NAD(P)-bd_dom_sf"/>
</dbReference>
<gene>
    <name evidence="1" type="ORF">J2S74_003334</name>
</gene>
<protein>
    <submittedName>
        <fullName evidence="1">Nucleoside-diphosphate-sugar epimerase</fullName>
    </submittedName>
</protein>
<dbReference type="RefSeq" id="WP_307327241.1">
    <property type="nucleotide sequence ID" value="NZ_JAUSUG010000013.1"/>
</dbReference>
<comment type="caution">
    <text evidence="1">The sequence shown here is derived from an EMBL/GenBank/DDBJ whole genome shotgun (WGS) entry which is preliminary data.</text>
</comment>
<evidence type="ECO:0000313" key="1">
    <source>
        <dbReference type="EMBL" id="MDQ0255950.1"/>
    </source>
</evidence>
<name>A0ABT9ZYB1_9BACI</name>